<keyword evidence="4" id="KW-1185">Reference proteome</keyword>
<dbReference type="GO" id="GO:0070131">
    <property type="term" value="P:positive regulation of mitochondrial translation"/>
    <property type="evidence" value="ECO:0007669"/>
    <property type="project" value="TreeGrafter"/>
</dbReference>
<dbReference type="InterPro" id="IPR051624">
    <property type="entry name" value="RMD1/Sad1-interacting"/>
</dbReference>
<gene>
    <name evidence="3" type="ORF">C7M84_007467</name>
</gene>
<reference evidence="3 4" key="2">
    <citation type="submission" date="2019-01" db="EMBL/GenBank/DDBJ databases">
        <title>The decoding of complex shrimp genome reveals the adaptation for benthos swimmer, frequently molting mechanism and breeding impact on genome.</title>
        <authorList>
            <person name="Sun Y."/>
            <person name="Gao Y."/>
            <person name="Yu Y."/>
        </authorList>
    </citation>
    <scope>NUCLEOTIDE SEQUENCE [LARGE SCALE GENOMIC DNA]</scope>
    <source>
        <tissue evidence="3">Muscle</tissue>
    </source>
</reference>
<dbReference type="STRING" id="6689.A0A3R7PJP2"/>
<evidence type="ECO:0000256" key="1">
    <source>
        <dbReference type="ARBA" id="ARBA00008306"/>
    </source>
</evidence>
<dbReference type="Pfam" id="PF02582">
    <property type="entry name" value="DUF155"/>
    <property type="match status" value="1"/>
</dbReference>
<feature type="domain" description="DUF155" evidence="2">
    <location>
        <begin position="124"/>
        <end position="300"/>
    </location>
</feature>
<dbReference type="GO" id="GO:0005739">
    <property type="term" value="C:mitochondrion"/>
    <property type="evidence" value="ECO:0007669"/>
    <property type="project" value="UniProtKB-ARBA"/>
</dbReference>
<evidence type="ECO:0000259" key="2">
    <source>
        <dbReference type="Pfam" id="PF02582"/>
    </source>
</evidence>
<dbReference type="PANTHER" id="PTHR16255">
    <property type="entry name" value="REQUIRED FOR MEIOTIC NUCLEAR DIVISION PROTEIN 1 HOMOLOG"/>
    <property type="match status" value="1"/>
</dbReference>
<comment type="similarity">
    <text evidence="1">Belongs to the RMD1/sif2 family.</text>
</comment>
<protein>
    <recommendedName>
        <fullName evidence="2">DUF155 domain-containing protein</fullName>
    </recommendedName>
</protein>
<dbReference type="Proteomes" id="UP000283509">
    <property type="component" value="Unassembled WGS sequence"/>
</dbReference>
<dbReference type="AlphaFoldDB" id="A0A3R7PJP2"/>
<dbReference type="InterPro" id="IPR003734">
    <property type="entry name" value="DUF155"/>
</dbReference>
<proteinExistence type="inferred from homology"/>
<sequence>MPLSQGPNVLLTQGVTSNVTLLSGTSQATRNITQGRNDFSSIHNRISSLQAKKRVQRKKKQASTESDEEWQVTAYATADEYDLNKLLDGLTHQGLYVSAGINPDASDVLHMVATYRVETENREIYFFREGSVVFWNVPEIERDNVLRFLKKYETGRYDEEAVEEECESLTYAYSDLPTKTRLVKDKIILNTEGQTDLEKYTFSNAMAMSVKLGIWESSLDKYIEKIEYVSEELSKTGRVVLTQDQVLQKMGQLFALRHLINLSSDLLDTPDFYWDHAELEQLYQKTANHLNISKRTSVMNVKLSHCIELMELLTSHLNEKHSARLEWIIIILIMVEVGFELLHYIERLL</sequence>
<dbReference type="EMBL" id="QCYY01001948">
    <property type="protein sequence ID" value="ROT74048.1"/>
    <property type="molecule type" value="Genomic_DNA"/>
</dbReference>
<dbReference type="OrthoDB" id="242766at2759"/>
<organism evidence="3 4">
    <name type="scientific">Penaeus vannamei</name>
    <name type="common">Whiteleg shrimp</name>
    <name type="synonym">Litopenaeus vannamei</name>
    <dbReference type="NCBI Taxonomy" id="6689"/>
    <lineage>
        <taxon>Eukaryota</taxon>
        <taxon>Metazoa</taxon>
        <taxon>Ecdysozoa</taxon>
        <taxon>Arthropoda</taxon>
        <taxon>Crustacea</taxon>
        <taxon>Multicrustacea</taxon>
        <taxon>Malacostraca</taxon>
        <taxon>Eumalacostraca</taxon>
        <taxon>Eucarida</taxon>
        <taxon>Decapoda</taxon>
        <taxon>Dendrobranchiata</taxon>
        <taxon>Penaeoidea</taxon>
        <taxon>Penaeidae</taxon>
        <taxon>Penaeus</taxon>
    </lineage>
</organism>
<dbReference type="PANTHER" id="PTHR16255:SF1">
    <property type="entry name" value="REQUIRED FOR MEIOTIC NUCLEAR DIVISION PROTEIN 1 HOMOLOG"/>
    <property type="match status" value="1"/>
</dbReference>
<reference evidence="3 4" key="1">
    <citation type="submission" date="2018-04" db="EMBL/GenBank/DDBJ databases">
        <authorList>
            <person name="Zhang X."/>
            <person name="Yuan J."/>
            <person name="Li F."/>
            <person name="Xiang J."/>
        </authorList>
    </citation>
    <scope>NUCLEOTIDE SEQUENCE [LARGE SCALE GENOMIC DNA]</scope>
    <source>
        <tissue evidence="3">Muscle</tissue>
    </source>
</reference>
<evidence type="ECO:0000313" key="3">
    <source>
        <dbReference type="EMBL" id="ROT74048.1"/>
    </source>
</evidence>
<comment type="caution">
    <text evidence="3">The sequence shown here is derived from an EMBL/GenBank/DDBJ whole genome shotgun (WGS) entry which is preliminary data.</text>
</comment>
<accession>A0A3R7PJP2</accession>
<name>A0A3R7PJP2_PENVA</name>
<evidence type="ECO:0000313" key="4">
    <source>
        <dbReference type="Proteomes" id="UP000283509"/>
    </source>
</evidence>